<dbReference type="GO" id="GO:0008168">
    <property type="term" value="F:methyltransferase activity"/>
    <property type="evidence" value="ECO:0007669"/>
    <property type="project" value="UniProtKB-KW"/>
</dbReference>
<protein>
    <submittedName>
        <fullName evidence="15">Bifunctional DNA-binding transcriptional regulator/O6-methylguanine-DNA methyltransferase Ada</fullName>
    </submittedName>
</protein>
<dbReference type="InterPro" id="IPR036388">
    <property type="entry name" value="WH-like_DNA-bd_sf"/>
</dbReference>
<evidence type="ECO:0000256" key="10">
    <source>
        <dbReference type="ARBA" id="ARBA00023159"/>
    </source>
</evidence>
<organism evidence="15 16">
    <name type="scientific">Roseomonas haemaphysalidis</name>
    <dbReference type="NCBI Taxonomy" id="2768162"/>
    <lineage>
        <taxon>Bacteria</taxon>
        <taxon>Pseudomonadati</taxon>
        <taxon>Pseudomonadota</taxon>
        <taxon>Alphaproteobacteria</taxon>
        <taxon>Acetobacterales</taxon>
        <taxon>Roseomonadaceae</taxon>
        <taxon>Roseomonas</taxon>
    </lineage>
</organism>
<dbReference type="InterPro" id="IPR016221">
    <property type="entry name" value="Bifunct_regulatory_prot_Ada"/>
</dbReference>
<dbReference type="Gene3D" id="3.40.10.10">
    <property type="entry name" value="DNA Methylphosphotriester Repair Domain"/>
    <property type="match status" value="1"/>
</dbReference>
<dbReference type="Gene3D" id="1.10.10.60">
    <property type="entry name" value="Homeodomain-like"/>
    <property type="match status" value="1"/>
</dbReference>
<gene>
    <name evidence="15" type="primary">ada</name>
    <name evidence="15" type="ORF">IAI61_06435</name>
</gene>
<dbReference type="Proteomes" id="UP001518989">
    <property type="component" value="Unassembled WGS sequence"/>
</dbReference>
<dbReference type="Pfam" id="PF02805">
    <property type="entry name" value="Ada_Zn_binding"/>
    <property type="match status" value="1"/>
</dbReference>
<evidence type="ECO:0000256" key="9">
    <source>
        <dbReference type="ARBA" id="ARBA00023125"/>
    </source>
</evidence>
<sequence>MNQIRRTASELAAAILADPRWARLLARDAGGDGALYSVSSTGVYCRLSCGARRPRPEHVRFHATAAEAEAAGFRACLRCRPAGLPAVAQQSALVAEACRRIEAASPPPEAAALAAGLGVSVSHLHRVFRAVTGLTPRAYAAALRARRLRDALAGSSSVTDAIYEAGYGSSGRFYEAANATLGMTPTAWRAGGAGEEIRFALGSCALGEILVAQSTRGLCAILLGDDAEALLAELQERFPRAVLLGGDAGFEQMVARVVGFVEAPATGLDLPLDIRGTAFQARVWQALRDIPPGQTASYAEVALRLGQPGAARAVAAACAANALAVAIPCHRVVRGDGALAGFRWGIARKRSLLEREAG</sequence>
<comment type="cofactor">
    <cofactor evidence="2">
        <name>Zn(2+)</name>
        <dbReference type="ChEBI" id="CHEBI:29105"/>
    </cofactor>
</comment>
<evidence type="ECO:0000256" key="13">
    <source>
        <dbReference type="ARBA" id="ARBA00049348"/>
    </source>
</evidence>
<comment type="catalytic activity">
    <reaction evidence="1">
        <text>a 4-O-methyl-thymidine in DNA + L-cysteinyl-[protein] = a thymidine in DNA + S-methyl-L-cysteinyl-[protein]</text>
        <dbReference type="Rhea" id="RHEA:53428"/>
        <dbReference type="Rhea" id="RHEA-COMP:10131"/>
        <dbReference type="Rhea" id="RHEA-COMP:10132"/>
        <dbReference type="Rhea" id="RHEA-COMP:13555"/>
        <dbReference type="Rhea" id="RHEA-COMP:13556"/>
        <dbReference type="ChEBI" id="CHEBI:29950"/>
        <dbReference type="ChEBI" id="CHEBI:82612"/>
        <dbReference type="ChEBI" id="CHEBI:137386"/>
        <dbReference type="ChEBI" id="CHEBI:137387"/>
        <dbReference type="EC" id="2.1.1.63"/>
    </reaction>
</comment>
<dbReference type="SUPFAM" id="SSF46689">
    <property type="entry name" value="Homeodomain-like"/>
    <property type="match status" value="1"/>
</dbReference>
<dbReference type="SUPFAM" id="SSF46767">
    <property type="entry name" value="Methylated DNA-protein cysteine methyltransferase, C-terminal domain"/>
    <property type="match status" value="1"/>
</dbReference>
<evidence type="ECO:0000256" key="6">
    <source>
        <dbReference type="ARBA" id="ARBA00022763"/>
    </source>
</evidence>
<dbReference type="CDD" id="cd06445">
    <property type="entry name" value="ATase"/>
    <property type="match status" value="1"/>
</dbReference>
<keyword evidence="6" id="KW-0227">DNA damage</keyword>
<comment type="caution">
    <text evidence="15">The sequence shown here is derived from an EMBL/GenBank/DDBJ whole genome shotgun (WGS) entry which is preliminary data.</text>
</comment>
<dbReference type="PROSITE" id="PS00374">
    <property type="entry name" value="MGMT"/>
    <property type="match status" value="1"/>
</dbReference>
<dbReference type="PIRSF" id="PIRSF000409">
    <property type="entry name" value="Ada"/>
    <property type="match status" value="1"/>
</dbReference>
<keyword evidence="10" id="KW-0010">Activator</keyword>
<dbReference type="SMART" id="SM00342">
    <property type="entry name" value="HTH_ARAC"/>
    <property type="match status" value="1"/>
</dbReference>
<comment type="catalytic activity">
    <reaction evidence="13">
        <text>a 6-O-methyl-2'-deoxyguanosine in DNA + L-cysteinyl-[protein] = S-methyl-L-cysteinyl-[protein] + a 2'-deoxyguanosine in DNA</text>
        <dbReference type="Rhea" id="RHEA:24000"/>
        <dbReference type="Rhea" id="RHEA-COMP:10131"/>
        <dbReference type="Rhea" id="RHEA-COMP:10132"/>
        <dbReference type="Rhea" id="RHEA-COMP:11367"/>
        <dbReference type="Rhea" id="RHEA-COMP:11368"/>
        <dbReference type="ChEBI" id="CHEBI:29950"/>
        <dbReference type="ChEBI" id="CHEBI:82612"/>
        <dbReference type="ChEBI" id="CHEBI:85445"/>
        <dbReference type="ChEBI" id="CHEBI:85448"/>
        <dbReference type="EC" id="2.1.1.63"/>
    </reaction>
</comment>
<evidence type="ECO:0000313" key="15">
    <source>
        <dbReference type="EMBL" id="MBO1078662.1"/>
    </source>
</evidence>
<dbReference type="PROSITE" id="PS00041">
    <property type="entry name" value="HTH_ARAC_FAMILY_1"/>
    <property type="match status" value="1"/>
</dbReference>
<evidence type="ECO:0000256" key="1">
    <source>
        <dbReference type="ARBA" id="ARBA00001286"/>
    </source>
</evidence>
<accession>A0ABS3KNP7</accession>
<keyword evidence="12" id="KW-0234">DNA repair</keyword>
<dbReference type="GO" id="GO:0032259">
    <property type="term" value="P:methylation"/>
    <property type="evidence" value="ECO:0007669"/>
    <property type="project" value="UniProtKB-KW"/>
</dbReference>
<dbReference type="PANTHER" id="PTHR10815:SF14">
    <property type="entry name" value="BIFUNCTIONAL TRANSCRIPTIONAL ACTIVATOR_DNA REPAIR ENZYME ADA"/>
    <property type="match status" value="1"/>
</dbReference>
<reference evidence="15 16" key="1">
    <citation type="submission" date="2020-09" db="EMBL/GenBank/DDBJ databases">
        <title>Roseomonas.</title>
        <authorList>
            <person name="Zhu W."/>
        </authorList>
    </citation>
    <scope>NUCLEOTIDE SEQUENCE [LARGE SCALE GENOMIC DNA]</scope>
    <source>
        <strain evidence="15 16">573</strain>
    </source>
</reference>
<dbReference type="NCBIfam" id="NF011964">
    <property type="entry name" value="PRK15435.1"/>
    <property type="match status" value="1"/>
</dbReference>
<dbReference type="GO" id="GO:0003677">
    <property type="term" value="F:DNA binding"/>
    <property type="evidence" value="ECO:0007669"/>
    <property type="project" value="UniProtKB-KW"/>
</dbReference>
<dbReference type="Pfam" id="PF01035">
    <property type="entry name" value="DNA_binding_1"/>
    <property type="match status" value="1"/>
</dbReference>
<evidence type="ECO:0000256" key="4">
    <source>
        <dbReference type="ARBA" id="ARBA00022679"/>
    </source>
</evidence>
<keyword evidence="9 15" id="KW-0238">DNA-binding</keyword>
<keyword evidence="4" id="KW-0808">Transferase</keyword>
<evidence type="ECO:0000256" key="5">
    <source>
        <dbReference type="ARBA" id="ARBA00022723"/>
    </source>
</evidence>
<feature type="domain" description="HTH araC/xylS-type" evidence="14">
    <location>
        <begin position="113"/>
        <end position="191"/>
    </location>
</feature>
<dbReference type="Pfam" id="PF12833">
    <property type="entry name" value="HTH_18"/>
    <property type="match status" value="1"/>
</dbReference>
<dbReference type="InterPro" id="IPR036217">
    <property type="entry name" value="MethylDNA_cys_MeTrfase_DNAb"/>
</dbReference>
<evidence type="ECO:0000256" key="7">
    <source>
        <dbReference type="ARBA" id="ARBA00022833"/>
    </source>
</evidence>
<dbReference type="InterPro" id="IPR018062">
    <property type="entry name" value="HTH_AraC-typ_CS"/>
</dbReference>
<dbReference type="EMBL" id="JACTNG010000003">
    <property type="protein sequence ID" value="MBO1078662.1"/>
    <property type="molecule type" value="Genomic_DNA"/>
</dbReference>
<dbReference type="InterPro" id="IPR004026">
    <property type="entry name" value="Ada_DNA_repair_Zn-bd"/>
</dbReference>
<evidence type="ECO:0000256" key="2">
    <source>
        <dbReference type="ARBA" id="ARBA00001947"/>
    </source>
</evidence>
<dbReference type="InterPro" id="IPR035451">
    <property type="entry name" value="Ada-like_dom_sf"/>
</dbReference>
<evidence type="ECO:0000256" key="11">
    <source>
        <dbReference type="ARBA" id="ARBA00023163"/>
    </source>
</evidence>
<dbReference type="RefSeq" id="WP_207416107.1">
    <property type="nucleotide sequence ID" value="NZ_CP061177.1"/>
</dbReference>
<keyword evidence="11" id="KW-0804">Transcription</keyword>
<evidence type="ECO:0000256" key="12">
    <source>
        <dbReference type="ARBA" id="ARBA00023204"/>
    </source>
</evidence>
<dbReference type="InterPro" id="IPR036631">
    <property type="entry name" value="MGMT_N_sf"/>
</dbReference>
<dbReference type="SUPFAM" id="SSF53155">
    <property type="entry name" value="Methylated DNA-protein cysteine methyltransferase domain"/>
    <property type="match status" value="1"/>
</dbReference>
<keyword evidence="8" id="KW-0805">Transcription regulation</keyword>
<evidence type="ECO:0000256" key="3">
    <source>
        <dbReference type="ARBA" id="ARBA00022603"/>
    </source>
</evidence>
<evidence type="ECO:0000259" key="14">
    <source>
        <dbReference type="PROSITE" id="PS01124"/>
    </source>
</evidence>
<dbReference type="InterPro" id="IPR018060">
    <property type="entry name" value="HTH_AraC"/>
</dbReference>
<dbReference type="PANTHER" id="PTHR10815">
    <property type="entry name" value="METHYLATED-DNA--PROTEIN-CYSTEINE METHYLTRANSFERASE"/>
    <property type="match status" value="1"/>
</dbReference>
<keyword evidence="3 15" id="KW-0489">Methyltransferase</keyword>
<keyword evidence="5" id="KW-0479">Metal-binding</keyword>
<evidence type="ECO:0000256" key="8">
    <source>
        <dbReference type="ARBA" id="ARBA00023015"/>
    </source>
</evidence>
<name>A0ABS3KNP7_9PROT</name>
<dbReference type="PROSITE" id="PS01124">
    <property type="entry name" value="HTH_ARAC_FAMILY_2"/>
    <property type="match status" value="1"/>
</dbReference>
<dbReference type="InterPro" id="IPR009057">
    <property type="entry name" value="Homeodomain-like_sf"/>
</dbReference>
<dbReference type="Gene3D" id="3.30.160.70">
    <property type="entry name" value="Methylated DNA-protein cysteine methyltransferase domain"/>
    <property type="match status" value="1"/>
</dbReference>
<dbReference type="Gene3D" id="1.10.10.10">
    <property type="entry name" value="Winged helix-like DNA-binding domain superfamily/Winged helix DNA-binding domain"/>
    <property type="match status" value="1"/>
</dbReference>
<dbReference type="NCBIfam" id="TIGR00589">
    <property type="entry name" value="ogt"/>
    <property type="match status" value="1"/>
</dbReference>
<evidence type="ECO:0000313" key="16">
    <source>
        <dbReference type="Proteomes" id="UP001518989"/>
    </source>
</evidence>
<dbReference type="SUPFAM" id="SSF57884">
    <property type="entry name" value="Ada DNA repair protein, N-terminal domain (N-Ada 10)"/>
    <property type="match status" value="1"/>
</dbReference>
<keyword evidence="16" id="KW-1185">Reference proteome</keyword>
<keyword evidence="7" id="KW-0862">Zinc</keyword>
<dbReference type="InterPro" id="IPR001497">
    <property type="entry name" value="MethylDNA_cys_MeTrfase_AS"/>
</dbReference>
<dbReference type="InterPro" id="IPR014048">
    <property type="entry name" value="MethylDNA_cys_MeTrfase_DNA-bd"/>
</dbReference>
<proteinExistence type="predicted"/>